<dbReference type="InterPro" id="IPR050482">
    <property type="entry name" value="Sensor_HK_TwoCompSys"/>
</dbReference>
<dbReference type="CDD" id="cd16917">
    <property type="entry name" value="HATPase_UhpB-NarQ-NarX-like"/>
    <property type="match status" value="1"/>
</dbReference>
<dbReference type="SUPFAM" id="SSF55874">
    <property type="entry name" value="ATPase domain of HSP90 chaperone/DNA topoisomerase II/histidine kinase"/>
    <property type="match status" value="1"/>
</dbReference>
<dbReference type="Gene3D" id="3.30.565.10">
    <property type="entry name" value="Histidine kinase-like ATPase, C-terminal domain"/>
    <property type="match status" value="1"/>
</dbReference>
<feature type="region of interest" description="Disordered" evidence="4">
    <location>
        <begin position="51"/>
        <end position="72"/>
    </location>
</feature>
<organism evidence="8 9">
    <name type="scientific">Haloferula sargassicola</name>
    <dbReference type="NCBI Taxonomy" id="490096"/>
    <lineage>
        <taxon>Bacteria</taxon>
        <taxon>Pseudomonadati</taxon>
        <taxon>Verrucomicrobiota</taxon>
        <taxon>Verrucomicrobiia</taxon>
        <taxon>Verrucomicrobiales</taxon>
        <taxon>Verrucomicrobiaceae</taxon>
        <taxon>Haloferula</taxon>
    </lineage>
</organism>
<evidence type="ECO:0000259" key="6">
    <source>
        <dbReference type="Pfam" id="PF02518"/>
    </source>
</evidence>
<evidence type="ECO:0000313" key="8">
    <source>
        <dbReference type="EMBL" id="GAA5483820.1"/>
    </source>
</evidence>
<feature type="domain" description="Signal transduction histidine kinase subgroup 3 dimerisation and phosphoacceptor" evidence="7">
    <location>
        <begin position="473"/>
        <end position="532"/>
    </location>
</feature>
<keyword evidence="5" id="KW-0812">Transmembrane</keyword>
<sequence length="667" mass="73151">MKPLILIAAGLLAPAAAQDPWGERLASVFSSRLGEIRQEVARLEAATEGLPRVPIDDQGGSGGFATQHPRELPDDQDRHAVEIRWGSLAAVDEVVLVPARRYDAQGLEPQFGMPDSVRVVGLGDDGNEQLLGECSGLWAEPVRAGHPIRFTLLQPVPASGVRIEAGRLPADPDEGSKFILAWSECLVFAEGRNVASNAKVTALAGITPPAPWQWSPAFLVDGQTPLGLPEGDDEGHVNVGWLSKALPSAEASVELEIDLGRPVTIDHLRLFPAKRPTPDLPSGFGFPQQLEVTLARDRGSLGRVDGETFDIRNPGHNPVVLKAAGDGVRFVRLRATRLWKPFDNYPAFCAFSEIEVLDDTTNVALGARIRSADGMGNVVAPGGRYWSSQSLTDGFGPEGRIIPVQQWLDRLDQRRDLELQAYRLGEEARGIVRRWRNLGLWTVVLASAVGALLLVVLPIRFRIREKKKLLEVRERIAGDLHDEVGSNLGSIQMFADLAETRGGATDELKRIQRIASETVSAVRDIVWLLRPGGAHRIGTVEHLRETASIMLERLDWHFTADEAAWEVELSDDANRHLFLYFREALHNILRHANAAQVWINISDGNGRLNLTITDDGVGIPVEKRERPATLRALRQRSESLGGSFIFECGEDGGTTLRLGFPLTPKPR</sequence>
<evidence type="ECO:0000313" key="9">
    <source>
        <dbReference type="Proteomes" id="UP001476282"/>
    </source>
</evidence>
<keyword evidence="2" id="KW-0418">Kinase</keyword>
<dbReference type="Gene3D" id="1.20.5.1930">
    <property type="match status" value="1"/>
</dbReference>
<evidence type="ECO:0000256" key="1">
    <source>
        <dbReference type="ARBA" id="ARBA00022679"/>
    </source>
</evidence>
<evidence type="ECO:0000259" key="7">
    <source>
        <dbReference type="Pfam" id="PF07730"/>
    </source>
</evidence>
<dbReference type="Pfam" id="PF07730">
    <property type="entry name" value="HisKA_3"/>
    <property type="match status" value="1"/>
</dbReference>
<dbReference type="RefSeq" id="WP_353567923.1">
    <property type="nucleotide sequence ID" value="NZ_BAABRI010000017.1"/>
</dbReference>
<name>A0ABP9URE6_9BACT</name>
<feature type="domain" description="Histidine kinase/HSP90-like ATPase" evidence="6">
    <location>
        <begin position="575"/>
        <end position="663"/>
    </location>
</feature>
<dbReference type="InterPro" id="IPR003594">
    <property type="entry name" value="HATPase_dom"/>
</dbReference>
<dbReference type="PANTHER" id="PTHR24421:SF61">
    <property type="entry name" value="OXYGEN SENSOR HISTIDINE KINASE NREB"/>
    <property type="match status" value="1"/>
</dbReference>
<accession>A0ABP9URE6</accession>
<reference evidence="8 9" key="1">
    <citation type="submission" date="2024-02" db="EMBL/GenBank/DDBJ databases">
        <title>Haloferula sargassicola NBRC 104335.</title>
        <authorList>
            <person name="Ichikawa N."/>
            <person name="Katano-Makiyama Y."/>
            <person name="Hidaka K."/>
        </authorList>
    </citation>
    <scope>NUCLEOTIDE SEQUENCE [LARGE SCALE GENOMIC DNA]</scope>
    <source>
        <strain evidence="8 9">NBRC 104335</strain>
    </source>
</reference>
<dbReference type="InterPro" id="IPR036890">
    <property type="entry name" value="HATPase_C_sf"/>
</dbReference>
<dbReference type="InterPro" id="IPR011712">
    <property type="entry name" value="Sig_transdc_His_kin_sub3_dim/P"/>
</dbReference>
<comment type="caution">
    <text evidence="8">The sequence shown here is derived from an EMBL/GenBank/DDBJ whole genome shotgun (WGS) entry which is preliminary data.</text>
</comment>
<dbReference type="EMBL" id="BAABRI010000017">
    <property type="protein sequence ID" value="GAA5483820.1"/>
    <property type="molecule type" value="Genomic_DNA"/>
</dbReference>
<keyword evidence="3" id="KW-0902">Two-component regulatory system</keyword>
<keyword evidence="9" id="KW-1185">Reference proteome</keyword>
<keyword evidence="5" id="KW-0472">Membrane</keyword>
<evidence type="ECO:0000256" key="3">
    <source>
        <dbReference type="ARBA" id="ARBA00023012"/>
    </source>
</evidence>
<evidence type="ECO:0000256" key="5">
    <source>
        <dbReference type="SAM" id="Phobius"/>
    </source>
</evidence>
<keyword evidence="1" id="KW-0808">Transferase</keyword>
<proteinExistence type="predicted"/>
<feature type="transmembrane region" description="Helical" evidence="5">
    <location>
        <begin position="438"/>
        <end position="459"/>
    </location>
</feature>
<protein>
    <submittedName>
        <fullName evidence="8">Uncharacterized protein</fullName>
    </submittedName>
</protein>
<dbReference type="Pfam" id="PF02518">
    <property type="entry name" value="HATPase_c"/>
    <property type="match status" value="1"/>
</dbReference>
<gene>
    <name evidence="8" type="ORF">Hsar01_03054</name>
</gene>
<dbReference type="PANTHER" id="PTHR24421">
    <property type="entry name" value="NITRATE/NITRITE SENSOR PROTEIN NARX-RELATED"/>
    <property type="match status" value="1"/>
</dbReference>
<evidence type="ECO:0000256" key="2">
    <source>
        <dbReference type="ARBA" id="ARBA00022777"/>
    </source>
</evidence>
<keyword evidence="5" id="KW-1133">Transmembrane helix</keyword>
<evidence type="ECO:0000256" key="4">
    <source>
        <dbReference type="SAM" id="MobiDB-lite"/>
    </source>
</evidence>
<dbReference type="Proteomes" id="UP001476282">
    <property type="component" value="Unassembled WGS sequence"/>
</dbReference>